<accession>A8PG23</accession>
<dbReference type="InterPro" id="IPR025649">
    <property type="entry name" value="DUF4360"/>
</dbReference>
<dbReference type="STRING" id="240176.A8PG23"/>
<evidence type="ECO:0000256" key="1">
    <source>
        <dbReference type="SAM" id="SignalP"/>
    </source>
</evidence>
<keyword evidence="3" id="KW-1185">Reference proteome</keyword>
<dbReference type="OrthoDB" id="152248at2759"/>
<evidence type="ECO:0000313" key="3">
    <source>
        <dbReference type="Proteomes" id="UP000001861"/>
    </source>
</evidence>
<dbReference type="HOGENOM" id="CLU_1722276_0_0_1"/>
<dbReference type="RefSeq" id="XP_001841125.2">
    <property type="nucleotide sequence ID" value="XM_001841073.2"/>
</dbReference>
<gene>
    <name evidence="2" type="ORF">CC1G_08269</name>
</gene>
<dbReference type="VEuPathDB" id="FungiDB:CC1G_08269"/>
<keyword evidence="1" id="KW-0732">Signal</keyword>
<protein>
    <submittedName>
        <fullName evidence="2">Uncharacterized protein</fullName>
    </submittedName>
</protein>
<reference evidence="2 3" key="1">
    <citation type="journal article" date="2010" name="Proc. Natl. Acad. Sci. U.S.A.">
        <title>Insights into evolution of multicellular fungi from the assembled chromosomes of the mushroom Coprinopsis cinerea (Coprinus cinereus).</title>
        <authorList>
            <person name="Stajich J.E."/>
            <person name="Wilke S.K."/>
            <person name="Ahren D."/>
            <person name="Au C.H."/>
            <person name="Birren B.W."/>
            <person name="Borodovsky M."/>
            <person name="Burns C."/>
            <person name="Canback B."/>
            <person name="Casselton L.A."/>
            <person name="Cheng C.K."/>
            <person name="Deng J."/>
            <person name="Dietrich F.S."/>
            <person name="Fargo D.C."/>
            <person name="Farman M.L."/>
            <person name="Gathman A.C."/>
            <person name="Goldberg J."/>
            <person name="Guigo R."/>
            <person name="Hoegger P.J."/>
            <person name="Hooker J.B."/>
            <person name="Huggins A."/>
            <person name="James T.Y."/>
            <person name="Kamada T."/>
            <person name="Kilaru S."/>
            <person name="Kodira C."/>
            <person name="Kues U."/>
            <person name="Kupfer D."/>
            <person name="Kwan H.S."/>
            <person name="Lomsadze A."/>
            <person name="Li W."/>
            <person name="Lilly W.W."/>
            <person name="Ma L.J."/>
            <person name="Mackey A.J."/>
            <person name="Manning G."/>
            <person name="Martin F."/>
            <person name="Muraguchi H."/>
            <person name="Natvig D.O."/>
            <person name="Palmerini H."/>
            <person name="Ramesh M.A."/>
            <person name="Rehmeyer C.J."/>
            <person name="Roe B.A."/>
            <person name="Shenoy N."/>
            <person name="Stanke M."/>
            <person name="Ter-Hovhannisyan V."/>
            <person name="Tunlid A."/>
            <person name="Velagapudi R."/>
            <person name="Vision T.J."/>
            <person name="Zeng Q."/>
            <person name="Zolan M.E."/>
            <person name="Pukkila P.J."/>
        </authorList>
    </citation>
    <scope>NUCLEOTIDE SEQUENCE [LARGE SCALE GENOMIC DNA]</scope>
    <source>
        <strain evidence="3">Okayama-7 / 130 / ATCC MYA-4618 / FGSC 9003</strain>
    </source>
</reference>
<proteinExistence type="predicted"/>
<dbReference type="Pfam" id="PF14273">
    <property type="entry name" value="DUF4360"/>
    <property type="match status" value="1"/>
</dbReference>
<name>A8PG23_COPC7</name>
<organism evidence="2 3">
    <name type="scientific">Coprinopsis cinerea (strain Okayama-7 / 130 / ATCC MYA-4618 / FGSC 9003)</name>
    <name type="common">Inky cap fungus</name>
    <name type="synonym">Hormographiella aspergillata</name>
    <dbReference type="NCBI Taxonomy" id="240176"/>
    <lineage>
        <taxon>Eukaryota</taxon>
        <taxon>Fungi</taxon>
        <taxon>Dikarya</taxon>
        <taxon>Basidiomycota</taxon>
        <taxon>Agaricomycotina</taxon>
        <taxon>Agaricomycetes</taxon>
        <taxon>Agaricomycetidae</taxon>
        <taxon>Agaricales</taxon>
        <taxon>Agaricineae</taxon>
        <taxon>Psathyrellaceae</taxon>
        <taxon>Coprinopsis</taxon>
    </lineage>
</organism>
<dbReference type="Proteomes" id="UP000001861">
    <property type="component" value="Unassembled WGS sequence"/>
</dbReference>
<dbReference type="GeneID" id="6017797"/>
<dbReference type="AlphaFoldDB" id="A8PG23"/>
<comment type="caution">
    <text evidence="2">The sequence shown here is derived from an EMBL/GenBank/DDBJ whole genome shotgun (WGS) entry which is preliminary data.</text>
</comment>
<dbReference type="KEGG" id="cci:CC1G_08269"/>
<sequence length="152" mass="16509">MISKNALTVAAVLSGLVALARGAPQPWPGFPNPGYLPGPAGFNIIPQGFTFSVASVDYRGYYGLDDRVTASQTLEYFFQGQLVQVPPRKDFVGPLDWRGYTYRDTIDPWDRAQSPCGGGSVLRVQNDLRVSNAMNPGGRGYVGTDSMGWDTE</sequence>
<evidence type="ECO:0000313" key="2">
    <source>
        <dbReference type="EMBL" id="EAU80662.2"/>
    </source>
</evidence>
<dbReference type="InParanoid" id="A8PG23"/>
<feature type="signal peptide" evidence="1">
    <location>
        <begin position="1"/>
        <end position="22"/>
    </location>
</feature>
<dbReference type="EMBL" id="AACS02000002">
    <property type="protein sequence ID" value="EAU80662.2"/>
    <property type="molecule type" value="Genomic_DNA"/>
</dbReference>
<feature type="chain" id="PRO_5002727794" evidence="1">
    <location>
        <begin position="23"/>
        <end position="152"/>
    </location>
</feature>